<dbReference type="GO" id="GO:0016787">
    <property type="term" value="F:hydrolase activity"/>
    <property type="evidence" value="ECO:0007669"/>
    <property type="project" value="UniProtKB-KW"/>
</dbReference>
<comment type="caution">
    <text evidence="2">The sequence shown here is derived from an EMBL/GenBank/DDBJ whole genome shotgun (WGS) entry which is preliminary data.</text>
</comment>
<dbReference type="Gene3D" id="3.40.50.1820">
    <property type="entry name" value="alpha/beta hydrolase"/>
    <property type="match status" value="1"/>
</dbReference>
<gene>
    <name evidence="2" type="ORF">GCM10011611_67210</name>
</gene>
<keyword evidence="3" id="KW-1185">Reference proteome</keyword>
<dbReference type="InterPro" id="IPR050266">
    <property type="entry name" value="AB_hydrolase_sf"/>
</dbReference>
<keyword evidence="2" id="KW-0378">Hydrolase</keyword>
<dbReference type="Pfam" id="PF12697">
    <property type="entry name" value="Abhydrolase_6"/>
    <property type="match status" value="1"/>
</dbReference>
<dbReference type="Proteomes" id="UP000646365">
    <property type="component" value="Unassembled WGS sequence"/>
</dbReference>
<accession>A0A8J3E7W7</accession>
<reference evidence="2" key="2">
    <citation type="submission" date="2020-09" db="EMBL/GenBank/DDBJ databases">
        <authorList>
            <person name="Sun Q."/>
            <person name="Zhou Y."/>
        </authorList>
    </citation>
    <scope>NUCLEOTIDE SEQUENCE</scope>
    <source>
        <strain evidence="2">CGMCC 1.15725</strain>
    </source>
</reference>
<dbReference type="RefSeq" id="WP_189052594.1">
    <property type="nucleotide sequence ID" value="NZ_BMJQ01000039.1"/>
</dbReference>
<dbReference type="InterPro" id="IPR000073">
    <property type="entry name" value="AB_hydrolase_1"/>
</dbReference>
<dbReference type="AlphaFoldDB" id="A0A8J3E7W7"/>
<name>A0A8J3E7W7_9PROT</name>
<dbReference type="PRINTS" id="PR00111">
    <property type="entry name" value="ABHYDROLASE"/>
</dbReference>
<protein>
    <submittedName>
        <fullName evidence="2">Alpha/beta hydrolase</fullName>
    </submittedName>
</protein>
<dbReference type="PANTHER" id="PTHR43798:SF33">
    <property type="entry name" value="HYDROLASE, PUTATIVE (AFU_ORTHOLOGUE AFUA_2G14860)-RELATED"/>
    <property type="match status" value="1"/>
</dbReference>
<proteinExistence type="predicted"/>
<dbReference type="GO" id="GO:0016020">
    <property type="term" value="C:membrane"/>
    <property type="evidence" value="ECO:0007669"/>
    <property type="project" value="TreeGrafter"/>
</dbReference>
<sequence>MPITDAALPPSMQPQRLSCLGPHGFHRIAYSYWPGPSEANPAAGVGRPTLCVHGLTRNGRDFDALGERLSRRGPVAAPDMPGRGRSAWLADAADYSYPVYLGTVASLIARLGAEEIDYVGTSMGGIIGMMLACQPGSPIRRLVLNDVGPFIPVAALERIAGYVGLDPEFADLDQLERHLRAVHSAFGPLSNAEWRHMAETSHRVRADGSLGLGYDPAIAQAFTAAPLTDVDLWPFYDRIQCPTLVIRGAQSDLLTAETAEEMTRRGPKAELYEVADAGHAPALMDEAQIARIESFFT</sequence>
<evidence type="ECO:0000313" key="3">
    <source>
        <dbReference type="Proteomes" id="UP000646365"/>
    </source>
</evidence>
<dbReference type="EMBL" id="BMJQ01000039">
    <property type="protein sequence ID" value="GGF51309.1"/>
    <property type="molecule type" value="Genomic_DNA"/>
</dbReference>
<reference evidence="2" key="1">
    <citation type="journal article" date="2014" name="Int. J. Syst. Evol. Microbiol.">
        <title>Complete genome sequence of Corynebacterium casei LMG S-19264T (=DSM 44701T), isolated from a smear-ripened cheese.</title>
        <authorList>
            <consortium name="US DOE Joint Genome Institute (JGI-PGF)"/>
            <person name="Walter F."/>
            <person name="Albersmeier A."/>
            <person name="Kalinowski J."/>
            <person name="Ruckert C."/>
        </authorList>
    </citation>
    <scope>NUCLEOTIDE SEQUENCE</scope>
    <source>
        <strain evidence="2">CGMCC 1.15725</strain>
    </source>
</reference>
<evidence type="ECO:0000259" key="1">
    <source>
        <dbReference type="Pfam" id="PF12697"/>
    </source>
</evidence>
<feature type="domain" description="AB hydrolase-1" evidence="1">
    <location>
        <begin position="50"/>
        <end position="290"/>
    </location>
</feature>
<organism evidence="2 3">
    <name type="scientific">Aliidongia dinghuensis</name>
    <dbReference type="NCBI Taxonomy" id="1867774"/>
    <lineage>
        <taxon>Bacteria</taxon>
        <taxon>Pseudomonadati</taxon>
        <taxon>Pseudomonadota</taxon>
        <taxon>Alphaproteobacteria</taxon>
        <taxon>Rhodospirillales</taxon>
        <taxon>Dongiaceae</taxon>
        <taxon>Aliidongia</taxon>
    </lineage>
</organism>
<dbReference type="SUPFAM" id="SSF53474">
    <property type="entry name" value="alpha/beta-Hydrolases"/>
    <property type="match status" value="1"/>
</dbReference>
<dbReference type="PANTHER" id="PTHR43798">
    <property type="entry name" value="MONOACYLGLYCEROL LIPASE"/>
    <property type="match status" value="1"/>
</dbReference>
<evidence type="ECO:0000313" key="2">
    <source>
        <dbReference type="EMBL" id="GGF51309.1"/>
    </source>
</evidence>
<dbReference type="InterPro" id="IPR029058">
    <property type="entry name" value="AB_hydrolase_fold"/>
</dbReference>